<evidence type="ECO:0000313" key="8">
    <source>
        <dbReference type="Proteomes" id="UP000254919"/>
    </source>
</evidence>
<dbReference type="SUPFAM" id="SSF52283">
    <property type="entry name" value="Formate/glycerate dehydrogenase catalytic domain-like"/>
    <property type="match status" value="1"/>
</dbReference>
<protein>
    <submittedName>
        <fullName evidence="7">D-3-phosphoglycerate dehydrogenase</fullName>
        <ecNumber evidence="7">1.1.1.95</ecNumber>
    </submittedName>
</protein>
<keyword evidence="3" id="KW-0520">NAD</keyword>
<dbReference type="EC" id="1.1.1.95" evidence="7"/>
<dbReference type="Proteomes" id="UP000254919">
    <property type="component" value="Unassembled WGS sequence"/>
</dbReference>
<dbReference type="InterPro" id="IPR006140">
    <property type="entry name" value="D-isomer_DH_NAD-bd"/>
</dbReference>
<evidence type="ECO:0000259" key="5">
    <source>
        <dbReference type="Pfam" id="PF00389"/>
    </source>
</evidence>
<dbReference type="Pfam" id="PF02826">
    <property type="entry name" value="2-Hacid_dh_C"/>
    <property type="match status" value="1"/>
</dbReference>
<dbReference type="InterPro" id="IPR050857">
    <property type="entry name" value="D-2-hydroxyacid_DH"/>
</dbReference>
<organism evidence="7 8">
    <name type="scientific">Roseomonas mucosa</name>
    <dbReference type="NCBI Taxonomy" id="207340"/>
    <lineage>
        <taxon>Bacteria</taxon>
        <taxon>Pseudomonadati</taxon>
        <taxon>Pseudomonadota</taxon>
        <taxon>Alphaproteobacteria</taxon>
        <taxon>Acetobacterales</taxon>
        <taxon>Roseomonadaceae</taxon>
        <taxon>Roseomonas</taxon>
    </lineage>
</organism>
<sequence length="331" mass="35421">MQIALTHTAHDRANYYGEEALAALRHLGDVRLNPEDHPLRAAELVEFARGCDVIVSDRQTAGQREVFDALPDLKAFLRVAVDIRNIDLAAASRQGVLVCNASPGFTDSVAELAIGFLVDLARGVSCAVLDYRAERPPRIRMGRQLSGASLGIIGYGVIGRRVAELARSLGMRVFVTDPRQKAEEGIEQLGLMDLLPRSRFVLCLAAATPETEGMMGGEAFATMPQGSFFLNLSRGNLVDEAALEAALESGHLAGAALDVGQAPDQMPSPRLARRSDVIATPHIGGLTPEAVQHQAFDTVRQVEALIAGRMPQGAVNPEAAHRLLQLGLRAA</sequence>
<dbReference type="InterPro" id="IPR036291">
    <property type="entry name" value="NAD(P)-bd_dom_sf"/>
</dbReference>
<accession>A0A379PL16</accession>
<dbReference type="InterPro" id="IPR029753">
    <property type="entry name" value="D-isomer_DH_CS"/>
</dbReference>
<feature type="domain" description="D-isomer specific 2-hydroxyacid dehydrogenase catalytic" evidence="5">
    <location>
        <begin position="19"/>
        <end position="316"/>
    </location>
</feature>
<keyword evidence="2 4" id="KW-0560">Oxidoreductase</keyword>
<name>A0A379PL16_9PROT</name>
<dbReference type="AlphaFoldDB" id="A0A379PL16"/>
<evidence type="ECO:0000256" key="3">
    <source>
        <dbReference type="ARBA" id="ARBA00023027"/>
    </source>
</evidence>
<dbReference type="InterPro" id="IPR006139">
    <property type="entry name" value="D-isomer_2_OHA_DH_cat_dom"/>
</dbReference>
<evidence type="ECO:0000256" key="4">
    <source>
        <dbReference type="RuleBase" id="RU003719"/>
    </source>
</evidence>
<dbReference type="SUPFAM" id="SSF51735">
    <property type="entry name" value="NAD(P)-binding Rossmann-fold domains"/>
    <property type="match status" value="1"/>
</dbReference>
<dbReference type="PANTHER" id="PTHR42789:SF1">
    <property type="entry name" value="D-ISOMER SPECIFIC 2-HYDROXYACID DEHYDROGENASE FAMILY PROTEIN (AFU_ORTHOLOGUE AFUA_6G10090)"/>
    <property type="match status" value="1"/>
</dbReference>
<feature type="domain" description="D-isomer specific 2-hydroxyacid dehydrogenase NAD-binding" evidence="6">
    <location>
        <begin position="115"/>
        <end position="284"/>
    </location>
</feature>
<dbReference type="EMBL" id="UGVN01000002">
    <property type="protein sequence ID" value="SUE95053.1"/>
    <property type="molecule type" value="Genomic_DNA"/>
</dbReference>
<evidence type="ECO:0000313" key="7">
    <source>
        <dbReference type="EMBL" id="SUE95053.1"/>
    </source>
</evidence>
<dbReference type="GO" id="GO:0051287">
    <property type="term" value="F:NAD binding"/>
    <property type="evidence" value="ECO:0007669"/>
    <property type="project" value="InterPro"/>
</dbReference>
<reference evidence="7 8" key="1">
    <citation type="submission" date="2018-06" db="EMBL/GenBank/DDBJ databases">
        <authorList>
            <consortium name="Pathogen Informatics"/>
            <person name="Doyle S."/>
        </authorList>
    </citation>
    <scope>NUCLEOTIDE SEQUENCE [LARGE SCALE GENOMIC DNA]</scope>
    <source>
        <strain evidence="7 8">NCTC13291</strain>
    </source>
</reference>
<proteinExistence type="inferred from homology"/>
<dbReference type="GeneID" id="99631277"/>
<dbReference type="Pfam" id="PF00389">
    <property type="entry name" value="2-Hacid_dh"/>
    <property type="match status" value="1"/>
</dbReference>
<comment type="similarity">
    <text evidence="1 4">Belongs to the D-isomer specific 2-hydroxyacid dehydrogenase family.</text>
</comment>
<evidence type="ECO:0000256" key="1">
    <source>
        <dbReference type="ARBA" id="ARBA00005854"/>
    </source>
</evidence>
<evidence type="ECO:0000256" key="2">
    <source>
        <dbReference type="ARBA" id="ARBA00023002"/>
    </source>
</evidence>
<gene>
    <name evidence="7" type="primary">serA_4</name>
    <name evidence="7" type="ORF">NCTC13291_03936</name>
</gene>
<dbReference type="PANTHER" id="PTHR42789">
    <property type="entry name" value="D-ISOMER SPECIFIC 2-HYDROXYACID DEHYDROGENASE FAMILY PROTEIN (AFU_ORTHOLOGUE AFUA_6G10090)"/>
    <property type="match status" value="1"/>
</dbReference>
<dbReference type="Gene3D" id="3.40.50.720">
    <property type="entry name" value="NAD(P)-binding Rossmann-like Domain"/>
    <property type="match status" value="2"/>
</dbReference>
<dbReference type="PROSITE" id="PS00671">
    <property type="entry name" value="D_2_HYDROXYACID_DH_3"/>
    <property type="match status" value="1"/>
</dbReference>
<evidence type="ECO:0000259" key="6">
    <source>
        <dbReference type="Pfam" id="PF02826"/>
    </source>
</evidence>
<dbReference type="RefSeq" id="WP_019463427.1">
    <property type="nucleotide sequence ID" value="NZ_AP031463.1"/>
</dbReference>
<dbReference type="GO" id="GO:0004617">
    <property type="term" value="F:phosphoglycerate dehydrogenase activity"/>
    <property type="evidence" value="ECO:0007669"/>
    <property type="project" value="UniProtKB-EC"/>
</dbReference>